<dbReference type="AlphaFoldDB" id="A0A6J5YDS0"/>
<feature type="domain" description="HTH TFE/IIEalpha-type" evidence="1">
    <location>
        <begin position="1"/>
        <end position="69"/>
    </location>
</feature>
<evidence type="ECO:0000259" key="1">
    <source>
        <dbReference type="PROSITE" id="PS51344"/>
    </source>
</evidence>
<dbReference type="PANTHER" id="PTHR13097:SF7">
    <property type="entry name" value="GENERAL TRANSCRIPTION FACTOR IIE SUBUNIT 1"/>
    <property type="match status" value="1"/>
</dbReference>
<reference evidence="3" key="1">
    <citation type="journal article" date="2020" name="Genome Biol.">
        <title>Gamete binning: chromosome-level and haplotype-resolved genome assembly enabled by high-throughput single-cell sequencing of gamete genomes.</title>
        <authorList>
            <person name="Campoy J.A."/>
            <person name="Sun H."/>
            <person name="Goel M."/>
            <person name="Jiao W.-B."/>
            <person name="Folz-Donahue K."/>
            <person name="Wang N."/>
            <person name="Rubio M."/>
            <person name="Liu C."/>
            <person name="Kukat C."/>
            <person name="Ruiz D."/>
            <person name="Huettel B."/>
            <person name="Schneeberger K."/>
        </authorList>
    </citation>
    <scope>NUCLEOTIDE SEQUENCE [LARGE SCALE GENOMIC DNA]</scope>
    <source>
        <strain evidence="3">cv. Rojo Pasion</strain>
    </source>
</reference>
<sequence length="196" mass="22624">MGLSMVVHGVLSRRQWVREEDLAGELKMPPRKLRSTLQFLEKEKLVARDRRGGTAYSCLDYAQMYDVVRKRYSSLDALYLMSMEDDGSCFHCESCNGELVVASDTHARRQRGQELKDTLQRMEVQMKPVTEQLDRVKDLAFPEFGSLQDWEASGRPMYINVEVEVEFCWIEGQVEEAPSRQSASSQSVMRIQQKTM</sequence>
<proteinExistence type="predicted"/>
<dbReference type="PANTHER" id="PTHR13097">
    <property type="entry name" value="TRANSCRIPTION INITIATION FACTOR IIE, ALPHA SUBUNIT"/>
    <property type="match status" value="1"/>
</dbReference>
<dbReference type="EMBL" id="CAEKKB010000008">
    <property type="protein sequence ID" value="CAB4321698.1"/>
    <property type="molecule type" value="Genomic_DNA"/>
</dbReference>
<dbReference type="InterPro" id="IPR039997">
    <property type="entry name" value="TFE"/>
</dbReference>
<dbReference type="GO" id="GO:0005673">
    <property type="term" value="C:transcription factor TFIIE complex"/>
    <property type="evidence" value="ECO:0007669"/>
    <property type="project" value="TreeGrafter"/>
</dbReference>
<evidence type="ECO:0000313" key="2">
    <source>
        <dbReference type="EMBL" id="CAB4321698.1"/>
    </source>
</evidence>
<protein>
    <recommendedName>
        <fullName evidence="1">HTH TFE/IIEalpha-type domain-containing protein</fullName>
    </recommendedName>
</protein>
<dbReference type="PROSITE" id="PS51344">
    <property type="entry name" value="HTH_TFE_IIE"/>
    <property type="match status" value="1"/>
</dbReference>
<accession>A0A6J5YDS0</accession>
<organism evidence="2 3">
    <name type="scientific">Prunus armeniaca</name>
    <name type="common">Apricot</name>
    <name type="synonym">Armeniaca vulgaris</name>
    <dbReference type="NCBI Taxonomy" id="36596"/>
    <lineage>
        <taxon>Eukaryota</taxon>
        <taxon>Viridiplantae</taxon>
        <taxon>Streptophyta</taxon>
        <taxon>Embryophyta</taxon>
        <taxon>Tracheophyta</taxon>
        <taxon>Spermatophyta</taxon>
        <taxon>Magnoliopsida</taxon>
        <taxon>eudicotyledons</taxon>
        <taxon>Gunneridae</taxon>
        <taxon>Pentapetalae</taxon>
        <taxon>rosids</taxon>
        <taxon>fabids</taxon>
        <taxon>Rosales</taxon>
        <taxon>Rosaceae</taxon>
        <taxon>Amygdaloideae</taxon>
        <taxon>Amygdaleae</taxon>
        <taxon>Prunus</taxon>
    </lineage>
</organism>
<keyword evidence="3" id="KW-1185">Reference proteome</keyword>
<dbReference type="OrthoDB" id="361102at2759"/>
<dbReference type="GO" id="GO:0006367">
    <property type="term" value="P:transcription initiation at RNA polymerase II promoter"/>
    <property type="evidence" value="ECO:0007669"/>
    <property type="project" value="TreeGrafter"/>
</dbReference>
<dbReference type="InterPro" id="IPR017919">
    <property type="entry name" value="TFIIE/TFIIEa_HTH"/>
</dbReference>
<gene>
    <name evidence="2" type="ORF">ORAREDHAP_LOCUS50928</name>
</gene>
<dbReference type="Proteomes" id="UP000507245">
    <property type="component" value="Unassembled WGS sequence"/>
</dbReference>
<evidence type="ECO:0000313" key="3">
    <source>
        <dbReference type="Proteomes" id="UP000507245"/>
    </source>
</evidence>
<name>A0A6J5YDS0_PRUAR</name>